<organism evidence="1">
    <name type="scientific">Bacteriophage sp</name>
    <dbReference type="NCBI Taxonomy" id="38018"/>
    <lineage>
        <taxon>Viruses</taxon>
    </lineage>
</organism>
<sequence>MVDIMKTIKLQGIHTPQKAITAAELKPGMITVWNYGYTSTVKSIEPTKSGKSVKCVIISDESGNEHIRTMRADRLVGVKEKEPKSPIDKALENRKRTYNGIYSDVGTALDTFSTSELAEYYIQRFGDSALRYFLEQGIIAAEISKEKEAI</sequence>
<protein>
    <submittedName>
        <fullName evidence="1">Uncharacterized protein</fullName>
    </submittedName>
</protein>
<proteinExistence type="predicted"/>
<dbReference type="EMBL" id="BK029947">
    <property type="protein sequence ID" value="DAD56949.1"/>
    <property type="molecule type" value="Genomic_DNA"/>
</dbReference>
<reference evidence="1" key="1">
    <citation type="journal article" date="2021" name="Proc. Natl. Acad. Sci. U.S.A.">
        <title>A Catalog of Tens of Thousands of Viruses from Human Metagenomes Reveals Hidden Associations with Chronic Diseases.</title>
        <authorList>
            <person name="Tisza M.J."/>
            <person name="Buck C.B."/>
        </authorList>
    </citation>
    <scope>NUCLEOTIDE SEQUENCE</scope>
    <source>
        <strain evidence="1">CtPNe1</strain>
    </source>
</reference>
<accession>A0A8D9PGR8</accession>
<name>A0A8D9PGR8_9VIRU</name>
<evidence type="ECO:0000313" key="1">
    <source>
        <dbReference type="EMBL" id="DAD56949.1"/>
    </source>
</evidence>